<protein>
    <submittedName>
        <fullName evidence="1">Uncharacterized protein</fullName>
    </submittedName>
</protein>
<name>A0AAD4CN59_ASPNN</name>
<sequence length="147" mass="17751">MQDCISWNPHIFFNRINQPIECWEVRRDQDLRKKFLKQLLRDPLPFKGDFEIPDALSPPLAWTLIWGGTYSNVLPDDIPKALRLWGYVLWDAVRLEKAGAKEVLMQQCKEQWNDFDPRDYDYYIENMYDDDEWMEALLTMIPDYWLT</sequence>
<comment type="caution">
    <text evidence="1">The sequence shown here is derived from an EMBL/GenBank/DDBJ whole genome shotgun (WGS) entry which is preliminary data.</text>
</comment>
<proteinExistence type="predicted"/>
<organism evidence="1 2">
    <name type="scientific">Aspergillus nanangensis</name>
    <dbReference type="NCBI Taxonomy" id="2582783"/>
    <lineage>
        <taxon>Eukaryota</taxon>
        <taxon>Fungi</taxon>
        <taxon>Dikarya</taxon>
        <taxon>Ascomycota</taxon>
        <taxon>Pezizomycotina</taxon>
        <taxon>Eurotiomycetes</taxon>
        <taxon>Eurotiomycetidae</taxon>
        <taxon>Eurotiales</taxon>
        <taxon>Aspergillaceae</taxon>
        <taxon>Aspergillus</taxon>
        <taxon>Aspergillus subgen. Circumdati</taxon>
    </lineage>
</organism>
<evidence type="ECO:0000313" key="2">
    <source>
        <dbReference type="Proteomes" id="UP001194746"/>
    </source>
</evidence>
<reference evidence="1" key="2">
    <citation type="submission" date="2020-02" db="EMBL/GenBank/DDBJ databases">
        <authorList>
            <person name="Gilchrist C.L.M."/>
            <person name="Chooi Y.-H."/>
        </authorList>
    </citation>
    <scope>NUCLEOTIDE SEQUENCE</scope>
    <source>
        <strain evidence="1">MST-FP2251</strain>
    </source>
</reference>
<dbReference type="Proteomes" id="UP001194746">
    <property type="component" value="Unassembled WGS sequence"/>
</dbReference>
<reference evidence="1" key="1">
    <citation type="journal article" date="2019" name="Beilstein J. Org. Chem.">
        <title>Nanangenines: drimane sesquiterpenoids as the dominant metabolite cohort of a novel Australian fungus, Aspergillus nanangensis.</title>
        <authorList>
            <person name="Lacey H.J."/>
            <person name="Gilchrist C.L.M."/>
            <person name="Crombie A."/>
            <person name="Kalaitzis J.A."/>
            <person name="Vuong D."/>
            <person name="Rutledge P.J."/>
            <person name="Turner P."/>
            <person name="Pitt J.I."/>
            <person name="Lacey E."/>
            <person name="Chooi Y.H."/>
            <person name="Piggott A.M."/>
        </authorList>
    </citation>
    <scope>NUCLEOTIDE SEQUENCE</scope>
    <source>
        <strain evidence="1">MST-FP2251</strain>
    </source>
</reference>
<dbReference type="EMBL" id="VCAU01000034">
    <property type="protein sequence ID" value="KAF9889590.1"/>
    <property type="molecule type" value="Genomic_DNA"/>
</dbReference>
<dbReference type="AlphaFoldDB" id="A0AAD4CN59"/>
<evidence type="ECO:0000313" key="1">
    <source>
        <dbReference type="EMBL" id="KAF9889590.1"/>
    </source>
</evidence>
<accession>A0AAD4CN59</accession>
<gene>
    <name evidence="1" type="ORF">FE257_007098</name>
</gene>
<keyword evidence="2" id="KW-1185">Reference proteome</keyword>